<gene>
    <name evidence="1" type="ORF">Vadar_019176</name>
</gene>
<organism evidence="1 2">
    <name type="scientific">Vaccinium darrowii</name>
    <dbReference type="NCBI Taxonomy" id="229202"/>
    <lineage>
        <taxon>Eukaryota</taxon>
        <taxon>Viridiplantae</taxon>
        <taxon>Streptophyta</taxon>
        <taxon>Embryophyta</taxon>
        <taxon>Tracheophyta</taxon>
        <taxon>Spermatophyta</taxon>
        <taxon>Magnoliopsida</taxon>
        <taxon>eudicotyledons</taxon>
        <taxon>Gunneridae</taxon>
        <taxon>Pentapetalae</taxon>
        <taxon>asterids</taxon>
        <taxon>Ericales</taxon>
        <taxon>Ericaceae</taxon>
        <taxon>Vaccinioideae</taxon>
        <taxon>Vaccinieae</taxon>
        <taxon>Vaccinium</taxon>
    </lineage>
</organism>
<dbReference type="Proteomes" id="UP000828048">
    <property type="component" value="Chromosome 1"/>
</dbReference>
<reference evidence="1 2" key="1">
    <citation type="journal article" date="2021" name="Hortic Res">
        <title>High-quality reference genome and annotation aids understanding of berry development for evergreen blueberry (Vaccinium darrowii).</title>
        <authorList>
            <person name="Yu J."/>
            <person name="Hulse-Kemp A.M."/>
            <person name="Babiker E."/>
            <person name="Staton M."/>
        </authorList>
    </citation>
    <scope>NUCLEOTIDE SEQUENCE [LARGE SCALE GENOMIC DNA]</scope>
    <source>
        <strain evidence="2">cv. NJ 8807/NJ 8810</strain>
        <tissue evidence="1">Young leaf</tissue>
    </source>
</reference>
<keyword evidence="2" id="KW-1185">Reference proteome</keyword>
<evidence type="ECO:0000313" key="2">
    <source>
        <dbReference type="Proteomes" id="UP000828048"/>
    </source>
</evidence>
<name>A0ACB7XSZ3_9ERIC</name>
<comment type="caution">
    <text evidence="1">The sequence shown here is derived from an EMBL/GenBank/DDBJ whole genome shotgun (WGS) entry which is preliminary data.</text>
</comment>
<evidence type="ECO:0000313" key="1">
    <source>
        <dbReference type="EMBL" id="KAH7843655.1"/>
    </source>
</evidence>
<accession>A0ACB7XSZ3</accession>
<sequence>MESSSSRKPLHAHKPKPKPKPTRKKPSPNQIQSAIRGKTCPICLTHIHKRTAAVITACLHAYCIDCIRKWSDLKRKCPLCKLEFDSWFFKIDPYSPTFLEEKLPALGEGRKVASEGLRRRRIHSLAGQWVVRRSREEFNCFGGQTRPFPRQRWFGRSESSDAVAQRVLQWRASIYDQHLQAVPFSSRNNLEQNTIINNGDKERIEEKIRPWIHRELEAILEDPDPTVIVHVASSLFISSLQENRQVSCEQSDLRDNYLKPLRPFLHERTKMFWHELRCFAESPFNMETYDTIVEYRNC</sequence>
<protein>
    <submittedName>
        <fullName evidence="1">Uncharacterized protein</fullName>
    </submittedName>
</protein>
<proteinExistence type="predicted"/>
<dbReference type="EMBL" id="CM037151">
    <property type="protein sequence ID" value="KAH7843655.1"/>
    <property type="molecule type" value="Genomic_DNA"/>
</dbReference>